<feature type="compositionally biased region" description="Polar residues" evidence="3">
    <location>
        <begin position="369"/>
        <end position="380"/>
    </location>
</feature>
<dbReference type="Pfam" id="PF22633">
    <property type="entry name" value="F5_F8_type_C_2"/>
    <property type="match status" value="1"/>
</dbReference>
<dbReference type="InterPro" id="IPR011635">
    <property type="entry name" value="CARDB"/>
</dbReference>
<comment type="caution">
    <text evidence="6">The sequence shown here is derived from an EMBL/GenBank/DDBJ whole genome shotgun (WGS) entry which is preliminary data.</text>
</comment>
<feature type="signal peptide" evidence="4">
    <location>
        <begin position="1"/>
        <end position="32"/>
    </location>
</feature>
<dbReference type="CDD" id="cd14490">
    <property type="entry name" value="CBM6-CBM35-CBM36_like_1"/>
    <property type="match status" value="1"/>
</dbReference>
<evidence type="ECO:0000256" key="1">
    <source>
        <dbReference type="ARBA" id="ARBA00023295"/>
    </source>
</evidence>
<dbReference type="PROSITE" id="PS50022">
    <property type="entry name" value="FA58C_3"/>
    <property type="match status" value="2"/>
</dbReference>
<dbReference type="Gene3D" id="2.160.20.10">
    <property type="entry name" value="Single-stranded right-handed beta-helix, Pectin lyase-like"/>
    <property type="match status" value="1"/>
</dbReference>
<feature type="chain" id="PRO_5047414569" evidence="4">
    <location>
        <begin position="33"/>
        <end position="1312"/>
    </location>
</feature>
<organism evidence="6 7">
    <name type="scientific">Saccharothrix yanglingensis</name>
    <dbReference type="NCBI Taxonomy" id="659496"/>
    <lineage>
        <taxon>Bacteria</taxon>
        <taxon>Bacillati</taxon>
        <taxon>Actinomycetota</taxon>
        <taxon>Actinomycetes</taxon>
        <taxon>Pseudonocardiales</taxon>
        <taxon>Pseudonocardiaceae</taxon>
        <taxon>Saccharothrix</taxon>
    </lineage>
</organism>
<evidence type="ECO:0000256" key="2">
    <source>
        <dbReference type="ARBA" id="ARBA00023326"/>
    </source>
</evidence>
<dbReference type="InterPro" id="IPR003961">
    <property type="entry name" value="FN3_dom"/>
</dbReference>
<sequence>MSSTTRARSRLTASLLALSLTALTPISPVAQGAPAAALVNDDDANTYWQTDSLPRSVGLDLGAPTRIDQVALSLPEHFGERDQTFSIRTSLDGKGLSTLVPSGTHTFRPAERNRVTFDVAPTLVRFVQVEVTANSADEGAQLAEVDVRRVVDAQALLPATYTASSHADVYQAPNAGDGNQATYWESANNAFPQWLRADLGAAVKVDRVVLKTPLGGWGARTQTLAVQTSADGTSFSDLVPSAQHTFQPSANNTATIEFTSTTTRYLRLLITGNSGWPAGQISEFELHGSSGGDTQAPTAPTNLACTTPQSGRIRLTWNAATDDVGVTGYDVYANGQLRTSVAGSALSYTDTQPDGLAVTYQVVAKDAAGNQSPRSASVTRPGNPGPPGTNLAKGKPTTADSHAFTFVAANAVDDDVNTYWEAAAHPGTLTTRLGANADVSSVTVTLNPSSAWGSRTQNVQVLGREQGATGFTDLVPARDYRFDPASGNAVTIPLTARVADVRLRIASNTGAPGGQVAEFQVFGTAAPNPDLTVTGTSFTPVSPVETSAITLSATVRNAGTAASAATDVTFFLGSDAVGTAQVGALAAGASATATAAIGPRGSGSYQYAAKVDETKKVVEQDEANNARLHPSALVVTPVPSSDLVASVGWSPTNPSDGQATAFTAVLRNDGSIATAGGAHGVTLTLLDGSGGTVRTLTGSYAGVLQPGQSAQVALGSWTAANGNHTVRTRVAVDANEIAARQGNNRTDQSLFVGRGANVPWQHVEAEDGVTAGGATRIGPNRVIGDLAGEASGRRAVTLNATGQSVEFTTTAPTNTLVTRFSIPDSAGGGGIASTVNVYVNGTFHKALDLHSRHTWLYGNEASPGNSPSAGGPRHIYDEASTMLDGTFPAGTRIKLQKDAANGTDYAIDFVNFENAVAKANPDPARFVTPTGFGHQDVQDALDRFRMDTSGNLLGVYLPAGTYTTAQKFQVYGKPVQVVGAGPWFTKFVVPTTQENTDAGFRAESSVNGSVFRGFGFFGNYTSRIDGPGKVFDFANVSRITIDDIWAEHVVCLYWGANTDFTTIRNSRIRNTFADGVNMTNGSTDNLVQNIEARSTGDDSFALFSAIDAGGADEKNNVYENLTSLTTWRAAGLAVYGGFLNTFRNIHVADTLTYSGVTISSLDFGYPMNGFGPEPTTFSGITLVRTGGHFWGAQTFPGIWMFSASTPFRGIRVNDVDIIDPTYAGIMFQTKYNGSTPENPIQDTVLTDVSISGARLSGDRFQAKSGIGLWANEMPEANQGPAVGSVTFHDLRFSDNVENIRNRTSTFTINVNP</sequence>
<feature type="domain" description="F5/8 type C" evidence="5">
    <location>
        <begin position="140"/>
        <end position="289"/>
    </location>
</feature>
<dbReference type="GO" id="GO:0016787">
    <property type="term" value="F:hydrolase activity"/>
    <property type="evidence" value="ECO:0007669"/>
    <property type="project" value="UniProtKB-KW"/>
</dbReference>
<keyword evidence="7" id="KW-1185">Reference proteome</keyword>
<dbReference type="SUPFAM" id="SSF49265">
    <property type="entry name" value="Fibronectin type III"/>
    <property type="match status" value="1"/>
</dbReference>
<dbReference type="SUPFAM" id="SSF51126">
    <property type="entry name" value="Pectin lyase-like"/>
    <property type="match status" value="1"/>
</dbReference>
<dbReference type="Pfam" id="PF22815">
    <property type="entry name" value="CatAgl_D1"/>
    <property type="match status" value="1"/>
</dbReference>
<gene>
    <name evidence="6" type="ORF">CKY47_09125</name>
</gene>
<dbReference type="Pfam" id="PF07705">
    <property type="entry name" value="CARDB"/>
    <property type="match status" value="1"/>
</dbReference>
<keyword evidence="1" id="KW-0326">Glycosidase</keyword>
<dbReference type="InterPro" id="IPR033801">
    <property type="entry name" value="CBM6-CBM35-CBM36-like_1"/>
</dbReference>
<proteinExistence type="predicted"/>
<keyword evidence="4" id="KW-0732">Signal</keyword>
<dbReference type="InterPro" id="IPR011050">
    <property type="entry name" value="Pectin_lyase_fold/virulence"/>
</dbReference>
<dbReference type="Proteomes" id="UP001225605">
    <property type="component" value="Unassembled WGS sequence"/>
</dbReference>
<dbReference type="CDD" id="cd00063">
    <property type="entry name" value="FN3"/>
    <property type="match status" value="1"/>
</dbReference>
<dbReference type="EMBL" id="NSDM01000003">
    <property type="protein sequence ID" value="MDQ2584140.1"/>
    <property type="molecule type" value="Genomic_DNA"/>
</dbReference>
<dbReference type="InterPro" id="IPR008979">
    <property type="entry name" value="Galactose-bd-like_sf"/>
</dbReference>
<keyword evidence="2" id="KW-0624">Polysaccharide degradation</keyword>
<dbReference type="Pfam" id="PF00754">
    <property type="entry name" value="F5_F8_type_C"/>
    <property type="match status" value="2"/>
</dbReference>
<accession>A0ABU0WWA3</accession>
<keyword evidence="2" id="KW-0119">Carbohydrate metabolism</keyword>
<evidence type="ECO:0000313" key="6">
    <source>
        <dbReference type="EMBL" id="MDQ2584140.1"/>
    </source>
</evidence>
<dbReference type="SUPFAM" id="SSF49785">
    <property type="entry name" value="Galactose-binding domain-like"/>
    <property type="match status" value="3"/>
</dbReference>
<dbReference type="SMART" id="SM00710">
    <property type="entry name" value="PbH1"/>
    <property type="match status" value="5"/>
</dbReference>
<dbReference type="InterPro" id="IPR000421">
    <property type="entry name" value="FA58C"/>
</dbReference>
<protein>
    <submittedName>
        <fullName evidence="6">Glycosyl hydrolase</fullName>
    </submittedName>
</protein>
<evidence type="ECO:0000256" key="4">
    <source>
        <dbReference type="SAM" id="SignalP"/>
    </source>
</evidence>
<dbReference type="RefSeq" id="WP_306745259.1">
    <property type="nucleotide sequence ID" value="NZ_NSDM01000003.1"/>
</dbReference>
<dbReference type="InterPro" id="IPR013783">
    <property type="entry name" value="Ig-like_fold"/>
</dbReference>
<dbReference type="Pfam" id="PF22816">
    <property type="entry name" value="CatAgl_D2"/>
    <property type="match status" value="1"/>
</dbReference>
<dbReference type="InterPro" id="IPR006626">
    <property type="entry name" value="PbH1"/>
</dbReference>
<evidence type="ECO:0000313" key="7">
    <source>
        <dbReference type="Proteomes" id="UP001225605"/>
    </source>
</evidence>
<dbReference type="Gene3D" id="2.60.40.10">
    <property type="entry name" value="Immunoglobulins"/>
    <property type="match status" value="3"/>
</dbReference>
<evidence type="ECO:0000256" key="3">
    <source>
        <dbReference type="SAM" id="MobiDB-lite"/>
    </source>
</evidence>
<feature type="domain" description="F5/8 type C" evidence="5">
    <location>
        <begin position="3"/>
        <end position="129"/>
    </location>
</feature>
<reference evidence="6 7" key="1">
    <citation type="submission" date="2017-06" db="EMBL/GenBank/DDBJ databases">
        <title>Cultured bacterium strain Saccharothrix yanglingensis Hhs.015.</title>
        <authorList>
            <person name="Xia Y."/>
        </authorList>
    </citation>
    <scope>NUCLEOTIDE SEQUENCE [LARGE SCALE GENOMIC DNA]</scope>
    <source>
        <strain evidence="6 7">Hhs.015</strain>
    </source>
</reference>
<keyword evidence="6" id="KW-0378">Hydrolase</keyword>
<dbReference type="Gene3D" id="2.60.120.260">
    <property type="entry name" value="Galactose-binding domain-like"/>
    <property type="match status" value="3"/>
</dbReference>
<name>A0ABU0WWA3_9PSEU</name>
<dbReference type="InterPro" id="IPR036116">
    <property type="entry name" value="FN3_sf"/>
</dbReference>
<dbReference type="SMART" id="SM00231">
    <property type="entry name" value="FA58C"/>
    <property type="match status" value="1"/>
</dbReference>
<feature type="region of interest" description="Disordered" evidence="3">
    <location>
        <begin position="367"/>
        <end position="397"/>
    </location>
</feature>
<evidence type="ECO:0000259" key="5">
    <source>
        <dbReference type="PROSITE" id="PS50022"/>
    </source>
</evidence>
<dbReference type="InterPro" id="IPR012334">
    <property type="entry name" value="Pectin_lyas_fold"/>
</dbReference>
<dbReference type="InterPro" id="IPR055149">
    <property type="entry name" value="Agl_cat_D2"/>
</dbReference>